<dbReference type="EMBL" id="BJUY01000004">
    <property type="protein sequence ID" value="GEK90915.1"/>
    <property type="molecule type" value="Genomic_DNA"/>
</dbReference>
<sequence>MQTKATLWKQDKQINENKKTQLAAELEKSEVFAQLCLERGLNTKEDVESFVSPDLNAIDDPFLFFDMEKVIQRIKQAILNVEKITVYGDYDADGVTSTAILYEAIELLGGKVDYFIPNRFKEGYGPNIEAFDQLIENGTTLIITVDNGISGHDAVAHAMSKGIDVIITDHHECPAELPEAYGIIHPRHPEKFYTTPDLSGAGVSMKVAQALLDENSSEFLELAAIGTIADLVSLTGENRVIAYYGLQSLKTTQRLGLIALMQSSNIHPDSIDEETVGFQLAPPINAVGRLGDATMVVDLLTTFDEEKAFDLSEEILAKNKERKAIVESITEEALVMAEEKKKHSLIVIANKNWHEGVLGIVASKVTEKYHKPVIVLTMDETEDKLKGSGRSIEGFDLYDCVNAFRDDLLSFGGHEMACGLSLEPGYLEEFTEEINKKASLLSADLLKEKVYHVEISVKIDEIDIQMVEEIELLKPFGQDNKKPLVRIDSVYPESSKKIGADQSHFKATLHDDDKQLDMIAFYHSEWMDVMRTSPEIDVIGYISINEWNGYKKVQLQALDYKTTGPVVIDQRKSKLNKEMFRETNAHFVFFQKKIAEKCLPLIDENSTCQIIDNENNLAKIPVDRAVIFVDTPEDIDDFLSVYQHYRLHPLQLYFHSPKEYYMQGMPKKQQFQLLYKWLIKKQEIDLSKDTKEMVKHTNINKDSLKFMLMVFLENKFVTMEDGKLSIVSNPIKKRLEDTLTYKKRLKQIEAEEILVYSSFKELLAYLKNNDERYK</sequence>
<feature type="domain" description="RecJ OB" evidence="9">
    <location>
        <begin position="454"/>
        <end position="557"/>
    </location>
</feature>
<evidence type="ECO:0000313" key="10">
    <source>
        <dbReference type="EMBL" id="GEK90915.1"/>
    </source>
</evidence>
<evidence type="ECO:0000256" key="4">
    <source>
        <dbReference type="ARBA" id="ARBA00022801"/>
    </source>
</evidence>
<evidence type="ECO:0000259" key="8">
    <source>
        <dbReference type="Pfam" id="PF10141"/>
    </source>
</evidence>
<evidence type="ECO:0000256" key="3">
    <source>
        <dbReference type="ARBA" id="ARBA00022722"/>
    </source>
</evidence>
<evidence type="ECO:0000259" key="6">
    <source>
        <dbReference type="Pfam" id="PF01368"/>
    </source>
</evidence>
<dbReference type="OrthoDB" id="9809852at2"/>
<dbReference type="Proteomes" id="UP000321662">
    <property type="component" value="Unassembled WGS sequence"/>
</dbReference>
<dbReference type="SUPFAM" id="SSF64182">
    <property type="entry name" value="DHH phosphoesterases"/>
    <property type="match status" value="1"/>
</dbReference>
<protein>
    <recommendedName>
        <fullName evidence="2">Single-stranded-DNA-specific exonuclease RecJ</fullName>
    </recommendedName>
</protein>
<dbReference type="InterPro" id="IPR001667">
    <property type="entry name" value="DDH_dom"/>
</dbReference>
<dbReference type="InterPro" id="IPR003156">
    <property type="entry name" value="DHHA1_dom"/>
</dbReference>
<dbReference type="InterPro" id="IPR041122">
    <property type="entry name" value="RecJ_OB"/>
</dbReference>
<dbReference type="PANTHER" id="PTHR30255">
    <property type="entry name" value="SINGLE-STRANDED-DNA-SPECIFIC EXONUCLEASE RECJ"/>
    <property type="match status" value="1"/>
</dbReference>
<dbReference type="InterPro" id="IPR051673">
    <property type="entry name" value="SSDNA_exonuclease_RecJ"/>
</dbReference>
<comment type="similarity">
    <text evidence="1">Belongs to the RecJ family.</text>
</comment>
<evidence type="ECO:0000256" key="2">
    <source>
        <dbReference type="ARBA" id="ARBA00019841"/>
    </source>
</evidence>
<keyword evidence="3" id="KW-0540">Nuclease</keyword>
<dbReference type="RefSeq" id="WP_146923539.1">
    <property type="nucleotide sequence ID" value="NZ_BJUY01000004.1"/>
</dbReference>
<evidence type="ECO:0000259" key="9">
    <source>
        <dbReference type="Pfam" id="PF17768"/>
    </source>
</evidence>
<dbReference type="InterPro" id="IPR018779">
    <property type="entry name" value="RecJ_C"/>
</dbReference>
<evidence type="ECO:0000313" key="11">
    <source>
        <dbReference type="Proteomes" id="UP000321662"/>
    </source>
</evidence>
<dbReference type="Pfam" id="PF10141">
    <property type="entry name" value="ssDNA-exonuc_C"/>
    <property type="match status" value="1"/>
</dbReference>
<comment type="caution">
    <text evidence="10">The sequence shown here is derived from an EMBL/GenBank/DDBJ whole genome shotgun (WGS) entry which is preliminary data.</text>
</comment>
<feature type="domain" description="DHHA1" evidence="7">
    <location>
        <begin position="345"/>
        <end position="437"/>
    </location>
</feature>
<dbReference type="GO" id="GO:0006281">
    <property type="term" value="P:DNA repair"/>
    <property type="evidence" value="ECO:0007669"/>
    <property type="project" value="InterPro"/>
</dbReference>
<dbReference type="InterPro" id="IPR038763">
    <property type="entry name" value="DHH_sf"/>
</dbReference>
<evidence type="ECO:0000256" key="5">
    <source>
        <dbReference type="ARBA" id="ARBA00022839"/>
    </source>
</evidence>
<dbReference type="Pfam" id="PF02272">
    <property type="entry name" value="DHHA1"/>
    <property type="match status" value="1"/>
</dbReference>
<gene>
    <name evidence="10" type="primary">recJ</name>
    <name evidence="10" type="ORF">AKA01nite_05370</name>
</gene>
<name>A0A511ARU0_9LACT</name>
<evidence type="ECO:0000256" key="1">
    <source>
        <dbReference type="ARBA" id="ARBA00005915"/>
    </source>
</evidence>
<evidence type="ECO:0000259" key="7">
    <source>
        <dbReference type="Pfam" id="PF02272"/>
    </source>
</evidence>
<keyword evidence="11" id="KW-1185">Reference proteome</keyword>
<proteinExistence type="inferred from homology"/>
<dbReference type="Pfam" id="PF17768">
    <property type="entry name" value="RecJ_OB"/>
    <property type="match status" value="1"/>
</dbReference>
<reference evidence="10 11" key="1">
    <citation type="submission" date="2019-07" db="EMBL/GenBank/DDBJ databases">
        <title>Whole genome shotgun sequence of Alkalibacterium kapii NBRC 103247.</title>
        <authorList>
            <person name="Hosoyama A."/>
            <person name="Uohara A."/>
            <person name="Ohji S."/>
            <person name="Ichikawa N."/>
        </authorList>
    </citation>
    <scope>NUCLEOTIDE SEQUENCE [LARGE SCALE GENOMIC DNA]</scope>
    <source>
        <strain evidence="10 11">NBRC 103247</strain>
    </source>
</reference>
<dbReference type="PANTHER" id="PTHR30255:SF2">
    <property type="entry name" value="SINGLE-STRANDED-DNA-SPECIFIC EXONUCLEASE RECJ"/>
    <property type="match status" value="1"/>
</dbReference>
<dbReference type="Gene3D" id="3.10.310.30">
    <property type="match status" value="1"/>
</dbReference>
<organism evidence="10 11">
    <name type="scientific">Alkalibacterium kapii</name>
    <dbReference type="NCBI Taxonomy" id="426704"/>
    <lineage>
        <taxon>Bacteria</taxon>
        <taxon>Bacillati</taxon>
        <taxon>Bacillota</taxon>
        <taxon>Bacilli</taxon>
        <taxon>Lactobacillales</taxon>
        <taxon>Carnobacteriaceae</taxon>
        <taxon>Alkalibacterium</taxon>
    </lineage>
</organism>
<dbReference type="AlphaFoldDB" id="A0A511ARU0"/>
<feature type="domain" description="Single-stranded-DNA-specific exonuclease RecJ C-terminal" evidence="8">
    <location>
        <begin position="567"/>
        <end position="765"/>
    </location>
</feature>
<dbReference type="NCBIfam" id="TIGR00644">
    <property type="entry name" value="recJ"/>
    <property type="match status" value="1"/>
</dbReference>
<dbReference type="GO" id="GO:0008409">
    <property type="term" value="F:5'-3' exonuclease activity"/>
    <property type="evidence" value="ECO:0007669"/>
    <property type="project" value="InterPro"/>
</dbReference>
<dbReference type="Gene3D" id="3.90.1640.30">
    <property type="match status" value="1"/>
</dbReference>
<keyword evidence="4" id="KW-0378">Hydrolase</keyword>
<dbReference type="Pfam" id="PF01368">
    <property type="entry name" value="DHH"/>
    <property type="match status" value="1"/>
</dbReference>
<dbReference type="GO" id="GO:0003676">
    <property type="term" value="F:nucleic acid binding"/>
    <property type="evidence" value="ECO:0007669"/>
    <property type="project" value="InterPro"/>
</dbReference>
<dbReference type="GO" id="GO:0006310">
    <property type="term" value="P:DNA recombination"/>
    <property type="evidence" value="ECO:0007669"/>
    <property type="project" value="InterPro"/>
</dbReference>
<accession>A0A511ARU0</accession>
<dbReference type="InterPro" id="IPR004610">
    <property type="entry name" value="RecJ"/>
</dbReference>
<keyword evidence="5 10" id="KW-0269">Exonuclease</keyword>
<feature type="domain" description="DDH" evidence="6">
    <location>
        <begin position="83"/>
        <end position="227"/>
    </location>
</feature>